<organism evidence="1 2">
    <name type="scientific">Trema orientale</name>
    <name type="common">Charcoal tree</name>
    <name type="synonym">Celtis orientalis</name>
    <dbReference type="NCBI Taxonomy" id="63057"/>
    <lineage>
        <taxon>Eukaryota</taxon>
        <taxon>Viridiplantae</taxon>
        <taxon>Streptophyta</taxon>
        <taxon>Embryophyta</taxon>
        <taxon>Tracheophyta</taxon>
        <taxon>Spermatophyta</taxon>
        <taxon>Magnoliopsida</taxon>
        <taxon>eudicotyledons</taxon>
        <taxon>Gunneridae</taxon>
        <taxon>Pentapetalae</taxon>
        <taxon>rosids</taxon>
        <taxon>fabids</taxon>
        <taxon>Rosales</taxon>
        <taxon>Cannabaceae</taxon>
        <taxon>Trema</taxon>
    </lineage>
</organism>
<dbReference type="AlphaFoldDB" id="A0A2P5B8C9"/>
<dbReference type="InParanoid" id="A0A2P5B8C9"/>
<reference evidence="2" key="1">
    <citation type="submission" date="2016-06" db="EMBL/GenBank/DDBJ databases">
        <title>Parallel loss of symbiosis genes in relatives of nitrogen-fixing non-legume Parasponia.</title>
        <authorList>
            <person name="Van Velzen R."/>
            <person name="Holmer R."/>
            <person name="Bu F."/>
            <person name="Rutten L."/>
            <person name="Van Zeijl A."/>
            <person name="Liu W."/>
            <person name="Santuari L."/>
            <person name="Cao Q."/>
            <person name="Sharma T."/>
            <person name="Shen D."/>
            <person name="Roswanjaya Y."/>
            <person name="Wardhani T."/>
            <person name="Kalhor M.S."/>
            <person name="Jansen J."/>
            <person name="Van den Hoogen J."/>
            <person name="Gungor B."/>
            <person name="Hartog M."/>
            <person name="Hontelez J."/>
            <person name="Verver J."/>
            <person name="Yang W.-C."/>
            <person name="Schijlen E."/>
            <person name="Repin R."/>
            <person name="Schilthuizen M."/>
            <person name="Schranz E."/>
            <person name="Heidstra R."/>
            <person name="Miyata K."/>
            <person name="Fedorova E."/>
            <person name="Kohlen W."/>
            <person name="Bisseling T."/>
            <person name="Smit S."/>
            <person name="Geurts R."/>
        </authorList>
    </citation>
    <scope>NUCLEOTIDE SEQUENCE [LARGE SCALE GENOMIC DNA]</scope>
    <source>
        <strain evidence="2">cv. RG33-2</strain>
    </source>
</reference>
<gene>
    <name evidence="1" type="ORF">TorRG33x02_329790</name>
</gene>
<sequence>MGELKPTVPALSPHADLHQMNFAVSHPHRRKCIVQSSPPKGLYDDAGSWCSKRTSTPLNGGSVLESGI</sequence>
<accession>A0A2P5B8C9</accession>
<dbReference type="Proteomes" id="UP000237000">
    <property type="component" value="Unassembled WGS sequence"/>
</dbReference>
<name>A0A2P5B8C9_TREOI</name>
<comment type="caution">
    <text evidence="1">The sequence shown here is derived from an EMBL/GenBank/DDBJ whole genome shotgun (WGS) entry which is preliminary data.</text>
</comment>
<protein>
    <submittedName>
        <fullName evidence="1">Uncharacterized protein</fullName>
    </submittedName>
</protein>
<evidence type="ECO:0000313" key="1">
    <source>
        <dbReference type="EMBL" id="PON45021.1"/>
    </source>
</evidence>
<dbReference type="EMBL" id="JXTC01000581">
    <property type="protein sequence ID" value="PON45021.1"/>
    <property type="molecule type" value="Genomic_DNA"/>
</dbReference>
<evidence type="ECO:0000313" key="2">
    <source>
        <dbReference type="Proteomes" id="UP000237000"/>
    </source>
</evidence>
<proteinExistence type="predicted"/>
<keyword evidence="2" id="KW-1185">Reference proteome</keyword>